<organism evidence="4 5">
    <name type="scientific">Emiliania huxleyi (strain CCMP1516)</name>
    <dbReference type="NCBI Taxonomy" id="280463"/>
    <lineage>
        <taxon>Eukaryota</taxon>
        <taxon>Haptista</taxon>
        <taxon>Haptophyta</taxon>
        <taxon>Prymnesiophyceae</taxon>
        <taxon>Isochrysidales</taxon>
        <taxon>Noelaerhabdaceae</taxon>
        <taxon>Emiliania</taxon>
    </lineage>
</organism>
<dbReference type="InterPro" id="IPR050767">
    <property type="entry name" value="Sel1_AlgK"/>
</dbReference>
<dbReference type="PANTHER" id="PTHR11102:SF160">
    <property type="entry name" value="ERAD-ASSOCIATED E3 UBIQUITIN-PROTEIN LIGASE COMPONENT HRD3"/>
    <property type="match status" value="1"/>
</dbReference>
<dbReference type="KEGG" id="ehx:EMIHUDRAFT_119510"/>
<accession>A0A0D3IV00</accession>
<dbReference type="eggNOG" id="KOG1550">
    <property type="taxonomic scope" value="Eukaryota"/>
</dbReference>
<feature type="region of interest" description="Disordered" evidence="3">
    <location>
        <begin position="1"/>
        <end position="21"/>
    </location>
</feature>
<dbReference type="EnsemblProtists" id="EOD15085">
    <property type="protein sequence ID" value="EOD15085"/>
    <property type="gene ID" value="EMIHUDRAFT_119510"/>
</dbReference>
<dbReference type="AlphaFoldDB" id="A0A0D3IV00"/>
<dbReference type="RefSeq" id="XP_005767514.1">
    <property type="nucleotide sequence ID" value="XM_005767457.1"/>
</dbReference>
<evidence type="ECO:0000256" key="1">
    <source>
        <dbReference type="ARBA" id="ARBA00038101"/>
    </source>
</evidence>
<comment type="similarity">
    <text evidence="1">Belongs to the sel-1 family.</text>
</comment>
<protein>
    <submittedName>
        <fullName evidence="4">Uncharacterized protein</fullName>
    </submittedName>
</protein>
<dbReference type="Gene3D" id="1.25.40.10">
    <property type="entry name" value="Tetratricopeptide repeat domain"/>
    <property type="match status" value="2"/>
</dbReference>
<dbReference type="InterPro" id="IPR006597">
    <property type="entry name" value="Sel1-like"/>
</dbReference>
<dbReference type="Proteomes" id="UP000013827">
    <property type="component" value="Unassembled WGS sequence"/>
</dbReference>
<evidence type="ECO:0000256" key="2">
    <source>
        <dbReference type="SAM" id="Coils"/>
    </source>
</evidence>
<proteinExistence type="inferred from homology"/>
<evidence type="ECO:0000313" key="5">
    <source>
        <dbReference type="Proteomes" id="UP000013827"/>
    </source>
</evidence>
<name>A0A0D3IV00_EMIH1</name>
<dbReference type="PaxDb" id="2903-EOD15085"/>
<keyword evidence="2" id="KW-0175">Coiled coil</keyword>
<keyword evidence="5" id="KW-1185">Reference proteome</keyword>
<dbReference type="Pfam" id="PF08238">
    <property type="entry name" value="Sel1"/>
    <property type="match status" value="6"/>
</dbReference>
<evidence type="ECO:0000256" key="3">
    <source>
        <dbReference type="SAM" id="MobiDB-lite"/>
    </source>
</evidence>
<dbReference type="PANTHER" id="PTHR11102">
    <property type="entry name" value="SEL-1-LIKE PROTEIN"/>
    <property type="match status" value="1"/>
</dbReference>
<dbReference type="SMART" id="SM00671">
    <property type="entry name" value="SEL1"/>
    <property type="match status" value="5"/>
</dbReference>
<reference evidence="4" key="2">
    <citation type="submission" date="2024-10" db="UniProtKB">
        <authorList>
            <consortium name="EnsemblProtists"/>
        </authorList>
    </citation>
    <scope>IDENTIFICATION</scope>
</reference>
<dbReference type="GeneID" id="17261234"/>
<dbReference type="STRING" id="2903.R1DKU5"/>
<dbReference type="SUPFAM" id="SSF81901">
    <property type="entry name" value="HCP-like"/>
    <property type="match status" value="1"/>
</dbReference>
<dbReference type="InterPro" id="IPR011990">
    <property type="entry name" value="TPR-like_helical_dom_sf"/>
</dbReference>
<feature type="coiled-coil region" evidence="2">
    <location>
        <begin position="311"/>
        <end position="338"/>
    </location>
</feature>
<feature type="compositionally biased region" description="Pro residues" evidence="3">
    <location>
        <begin position="610"/>
        <end position="621"/>
    </location>
</feature>
<feature type="region of interest" description="Disordered" evidence="3">
    <location>
        <begin position="608"/>
        <end position="656"/>
    </location>
</feature>
<dbReference type="HOGENOM" id="CLU_418241_0_0_1"/>
<reference evidence="5" key="1">
    <citation type="journal article" date="2013" name="Nature">
        <title>Pan genome of the phytoplankton Emiliania underpins its global distribution.</title>
        <authorList>
            <person name="Read B.A."/>
            <person name="Kegel J."/>
            <person name="Klute M.J."/>
            <person name="Kuo A."/>
            <person name="Lefebvre S.C."/>
            <person name="Maumus F."/>
            <person name="Mayer C."/>
            <person name="Miller J."/>
            <person name="Monier A."/>
            <person name="Salamov A."/>
            <person name="Young J."/>
            <person name="Aguilar M."/>
            <person name="Claverie J.M."/>
            <person name="Frickenhaus S."/>
            <person name="Gonzalez K."/>
            <person name="Herman E.K."/>
            <person name="Lin Y.C."/>
            <person name="Napier J."/>
            <person name="Ogata H."/>
            <person name="Sarno A.F."/>
            <person name="Shmutz J."/>
            <person name="Schroeder D."/>
            <person name="de Vargas C."/>
            <person name="Verret F."/>
            <person name="von Dassow P."/>
            <person name="Valentin K."/>
            <person name="Van de Peer Y."/>
            <person name="Wheeler G."/>
            <person name="Dacks J.B."/>
            <person name="Delwiche C.F."/>
            <person name="Dyhrman S.T."/>
            <person name="Glockner G."/>
            <person name="John U."/>
            <person name="Richards T."/>
            <person name="Worden A.Z."/>
            <person name="Zhang X."/>
            <person name="Grigoriev I.V."/>
            <person name="Allen A.E."/>
            <person name="Bidle K."/>
            <person name="Borodovsky M."/>
            <person name="Bowler C."/>
            <person name="Brownlee C."/>
            <person name="Cock J.M."/>
            <person name="Elias M."/>
            <person name="Gladyshev V.N."/>
            <person name="Groth M."/>
            <person name="Guda C."/>
            <person name="Hadaegh A."/>
            <person name="Iglesias-Rodriguez M.D."/>
            <person name="Jenkins J."/>
            <person name="Jones B.M."/>
            <person name="Lawson T."/>
            <person name="Leese F."/>
            <person name="Lindquist E."/>
            <person name="Lobanov A."/>
            <person name="Lomsadze A."/>
            <person name="Malik S.B."/>
            <person name="Marsh M.E."/>
            <person name="Mackinder L."/>
            <person name="Mock T."/>
            <person name="Mueller-Roeber B."/>
            <person name="Pagarete A."/>
            <person name="Parker M."/>
            <person name="Probert I."/>
            <person name="Quesneville H."/>
            <person name="Raines C."/>
            <person name="Rensing S.A."/>
            <person name="Riano-Pachon D.M."/>
            <person name="Richier S."/>
            <person name="Rokitta S."/>
            <person name="Shiraiwa Y."/>
            <person name="Soanes D.M."/>
            <person name="van der Giezen M."/>
            <person name="Wahlund T.M."/>
            <person name="Williams B."/>
            <person name="Wilson W."/>
            <person name="Wolfe G."/>
            <person name="Wurch L.L."/>
        </authorList>
    </citation>
    <scope>NUCLEOTIDE SEQUENCE</scope>
</reference>
<evidence type="ECO:0000313" key="4">
    <source>
        <dbReference type="EnsemblProtists" id="EOD15085"/>
    </source>
</evidence>
<sequence length="656" mass="71444">MGESDDEAPVPRRRPAKPEARAVELCRQAAEQGDARAQGRLGLMYAVGRGGLAKDEARAVELWRQAAEQGDADAQFHLGFMYEAGRGGLAKDEAKAVELWRQAAEQGDAQAQFRLGVMYEAGRGGLAKDEVRAAELWRQAAEQGEARAQFRLGVMYEAGRGGLAKDEARAVELWRQAAEQGKARAQFRLGVMYEVGRGGLATDKVRALELLTKALQDERVRPNAQRVLSRLRLSFEDISSELPEAQRVRLRSQPGWQYRPSDDAASEVSGAPSEVALLADLDEFGLQGSDDPMTRRLAGFCDAQLRLSCDHEELRMACDEERQRRQRAEAQLELLHNGFQEPLALPPPPPAAYLVPKPRSEPYSGPGLRPLSRARFLYHATRWETLAAMRSMSPIPKLEPQAPGPRSEKYDGVLSAISAGSSSSSGSFEVIFFHTQDWSHNGTPYPEAYAESEFGAKAKYVPVLAITPDNALGERYDYGVFLLSDRHITIGHTDKRLLKVVIAARGGGPLCLAGILDKEASGEQTGQRRTLHLGDVGPGYAASNIAEYKVDRDVFFQLSFVQNQWELKVPDMADAAGQYCALDIALALPVGVRRASLPLSLFDGGGALPPDVPPDGSPPPGHTRKRTGSGATRVWKHRPAPTSAGGIQLPPPAHSA</sequence>